<protein>
    <submittedName>
        <fullName evidence="1">Uncharacterized protein</fullName>
    </submittedName>
</protein>
<sequence>MRTYIGGHQAVNDDDFAELALGEERAFWLEAVFGRPGESEQERAARLDFARDALTDSEHPELPEQVCRIVAEAIESRSAELFNVVPLTRPAARRPRHRKGAAA</sequence>
<accession>A0A6G4XR65</accession>
<reference evidence="1 2" key="1">
    <citation type="submission" date="2020-02" db="EMBL/GenBank/DDBJ databases">
        <title>Whole-genome analyses of novel actinobacteria.</title>
        <authorList>
            <person name="Sahin N."/>
            <person name="Tokatli A."/>
        </authorList>
    </citation>
    <scope>NUCLEOTIDE SEQUENCE [LARGE SCALE GENOMIC DNA]</scope>
    <source>
        <strain evidence="1 2">YC504</strain>
    </source>
</reference>
<comment type="caution">
    <text evidence="1">The sequence shown here is derived from an EMBL/GenBank/DDBJ whole genome shotgun (WGS) entry which is preliminary data.</text>
</comment>
<name>A0A6G4XR65_9ACTN</name>
<dbReference type="EMBL" id="JAAKZW010000137">
    <property type="protein sequence ID" value="NGO79194.1"/>
    <property type="molecule type" value="Genomic_DNA"/>
</dbReference>
<dbReference type="AlphaFoldDB" id="A0A6G4XR65"/>
<organism evidence="1 2">
    <name type="scientific">Streptomyces mesophilus</name>
    <dbReference type="NCBI Taxonomy" id="1775132"/>
    <lineage>
        <taxon>Bacteria</taxon>
        <taxon>Bacillati</taxon>
        <taxon>Actinomycetota</taxon>
        <taxon>Actinomycetes</taxon>
        <taxon>Kitasatosporales</taxon>
        <taxon>Streptomycetaceae</taxon>
        <taxon>Streptomyces</taxon>
    </lineage>
</organism>
<keyword evidence="2" id="KW-1185">Reference proteome</keyword>
<dbReference type="Proteomes" id="UP000481109">
    <property type="component" value="Unassembled WGS sequence"/>
</dbReference>
<gene>
    <name evidence="1" type="ORF">G6045_26595</name>
</gene>
<evidence type="ECO:0000313" key="1">
    <source>
        <dbReference type="EMBL" id="NGO79194.1"/>
    </source>
</evidence>
<dbReference type="RefSeq" id="WP_165334640.1">
    <property type="nucleotide sequence ID" value="NZ_JAAKZW010000137.1"/>
</dbReference>
<proteinExistence type="predicted"/>
<evidence type="ECO:0000313" key="2">
    <source>
        <dbReference type="Proteomes" id="UP000481109"/>
    </source>
</evidence>